<evidence type="ECO:0008006" key="3">
    <source>
        <dbReference type="Google" id="ProtNLM"/>
    </source>
</evidence>
<evidence type="ECO:0000313" key="2">
    <source>
        <dbReference type="Proteomes" id="UP001262032"/>
    </source>
</evidence>
<dbReference type="Proteomes" id="UP001262032">
    <property type="component" value="Unassembled WGS sequence"/>
</dbReference>
<dbReference type="SUPFAM" id="SSF49452">
    <property type="entry name" value="Starch-binding domain-like"/>
    <property type="match status" value="1"/>
</dbReference>
<evidence type="ECO:0000313" key="1">
    <source>
        <dbReference type="EMBL" id="MDR7163903.1"/>
    </source>
</evidence>
<comment type="caution">
    <text evidence="1">The sequence shown here is derived from an EMBL/GenBank/DDBJ whole genome shotgun (WGS) entry which is preliminary data.</text>
</comment>
<dbReference type="SUPFAM" id="SSF117074">
    <property type="entry name" value="Hypothetical protein PA1324"/>
    <property type="match status" value="1"/>
</dbReference>
<dbReference type="InterPro" id="IPR013784">
    <property type="entry name" value="Carb-bd-like_fold"/>
</dbReference>
<organism evidence="1 2">
    <name type="scientific">Pseudarthrobacter oxydans</name>
    <name type="common">Arthrobacter oxydans</name>
    <dbReference type="NCBI Taxonomy" id="1671"/>
    <lineage>
        <taxon>Bacteria</taxon>
        <taxon>Bacillati</taxon>
        <taxon>Actinomycetota</taxon>
        <taxon>Actinomycetes</taxon>
        <taxon>Micrococcales</taxon>
        <taxon>Micrococcaceae</taxon>
        <taxon>Pseudarthrobacter</taxon>
    </lineage>
</organism>
<proteinExistence type="predicted"/>
<dbReference type="GeneID" id="97422844"/>
<dbReference type="EMBL" id="JAVDWN010000005">
    <property type="protein sequence ID" value="MDR7163903.1"/>
    <property type="molecule type" value="Genomic_DNA"/>
</dbReference>
<sequence>MTAPPGTKLDQLQVQIHDIQSYQGHTPVPVGADGRYRAPYSWLEYANVKVLGGETGLADTWYGNVPRQENSTNIPVNRRTVTGVDIAMSPGSAITGVISAPAGTDLTGLTVVAVGEFISPHRTTVPAIIRSAGVAPDGSYRIAGLGANTYTVQVQPGANPLLETWYGSGSDEQAAKPVNVAAGTDTSGISINVLQPASLGGTAVFPSGSAPESGFVTLFSENGNRVASTTFGTDGAFHFPQVPPGPLKLCFGSSTPESGFAFMWYPTAGQFGSAEPLNLAPGEMRTDLQLIMKPGGSITGTVSGADGATVGVRLLDSLGRIVSSARTDAAGKYVLGRIGPGAFKVRFGDVGFRSTSSPLMPQFFPGRAEGAGYSAGADVTVSAGQATSGIDAVMTRGGAVSGLILGTDGAPLTSHSVNTLSLNGSVEERTAWTDTSGRFSISGLSDGDYILETNFDPYSNSLFPLGHLYSGNVREREKAQTLSIRNGQAVDAGTLSYATAGRTPSPEAGKFVPVSPTRILDTRTSLLPVAANTKRIVQVAGKAGIPADASAVALNLTVTEPSSYGHIYAVPFGAGIPDTSNVNYDEQETVPNYVIVPVKDGRIVLGNEGQGPAHLLADVAGYFTGGLPADAGGYHPLTPFRAADSRGTGGTPGGQQFDVQLAGLSKMPTDAGAVVVNLTAARVWSWDTGSQTSYGHLTAFATGTARPATSNVNYDWATGDTPNLAVVPVSADGRISIANTSPGSVGIIVDVMGYFRKGQATTAGTYQSVAPKRLVDTRQSSAPVGAGKDISVAVADAHTVPAGAKAAMVNLTATEPKSYGHLIAYPAGKELPTTSNVNYSQGQTVANFAVVPIGADGKITVRNSSSGGTHVIVDVVGYILG</sequence>
<dbReference type="RefSeq" id="WP_310112411.1">
    <property type="nucleotide sequence ID" value="NZ_JAVDTN010000007.1"/>
</dbReference>
<reference evidence="1" key="1">
    <citation type="submission" date="2023-07" db="EMBL/GenBank/DDBJ databases">
        <title>Sorghum-associated microbial communities from plants grown in Nebraska, USA.</title>
        <authorList>
            <person name="Schachtman D."/>
        </authorList>
    </citation>
    <scope>NUCLEOTIDE SEQUENCE</scope>
    <source>
        <strain evidence="1">BE261</strain>
    </source>
</reference>
<accession>A0AAW8N8A7</accession>
<dbReference type="GO" id="GO:0030246">
    <property type="term" value="F:carbohydrate binding"/>
    <property type="evidence" value="ECO:0007669"/>
    <property type="project" value="InterPro"/>
</dbReference>
<gene>
    <name evidence="1" type="ORF">J2X12_001918</name>
</gene>
<dbReference type="Gene3D" id="2.60.40.1120">
    <property type="entry name" value="Carboxypeptidase-like, regulatory domain"/>
    <property type="match status" value="1"/>
</dbReference>
<name>A0AAW8N8A7_PSEOX</name>
<protein>
    <recommendedName>
        <fullName evidence="3">Alpha-amylase</fullName>
    </recommendedName>
</protein>
<dbReference type="AlphaFoldDB" id="A0AAW8N8A7"/>